<accession>A0A375C7H6</accession>
<reference evidence="3" key="1">
    <citation type="submission" date="2018-01" db="EMBL/GenBank/DDBJ databases">
        <authorList>
            <person name="Clerissi C."/>
        </authorList>
    </citation>
    <scope>NUCLEOTIDE SEQUENCE</scope>
    <source>
        <strain evidence="3">Cupriavidus taiwanensis STM 3521</strain>
    </source>
</reference>
<evidence type="ECO:0000256" key="1">
    <source>
        <dbReference type="SAM" id="SignalP"/>
    </source>
</evidence>
<dbReference type="Proteomes" id="UP000256297">
    <property type="component" value="Chromosome CBM2589_a"/>
</dbReference>
<dbReference type="InterPro" id="IPR042095">
    <property type="entry name" value="SUMF_sf"/>
</dbReference>
<proteinExistence type="predicted"/>
<dbReference type="Pfam" id="PF03781">
    <property type="entry name" value="FGE-sulfatase"/>
    <property type="match status" value="1"/>
</dbReference>
<dbReference type="SUPFAM" id="SSF56436">
    <property type="entry name" value="C-type lectin-like"/>
    <property type="match status" value="1"/>
</dbReference>
<keyword evidence="1" id="KW-0732">Signal</keyword>
<comment type="caution">
    <text evidence="3">The sequence shown here is derived from an EMBL/GenBank/DDBJ whole genome shotgun (WGS) entry which is preliminary data.</text>
</comment>
<organism evidence="3">
    <name type="scientific">Cupriavidus taiwanensis</name>
    <dbReference type="NCBI Taxonomy" id="164546"/>
    <lineage>
        <taxon>Bacteria</taxon>
        <taxon>Pseudomonadati</taxon>
        <taxon>Pseudomonadota</taxon>
        <taxon>Betaproteobacteria</taxon>
        <taxon>Burkholderiales</taxon>
        <taxon>Burkholderiaceae</taxon>
        <taxon>Cupriavidus</taxon>
    </lineage>
</organism>
<dbReference type="PANTHER" id="PTHR23150">
    <property type="entry name" value="SULFATASE MODIFYING FACTOR 1, 2"/>
    <property type="match status" value="1"/>
</dbReference>
<dbReference type="AlphaFoldDB" id="A0A375C7H6"/>
<feature type="chain" id="PRO_5016944545" description="Sulfatase-modifying factor enzyme-like domain-containing protein" evidence="1">
    <location>
        <begin position="27"/>
        <end position="306"/>
    </location>
</feature>
<dbReference type="RefSeq" id="WP_116339961.1">
    <property type="nucleotide sequence ID" value="NZ_LT976857.1"/>
</dbReference>
<dbReference type="InterPro" id="IPR005532">
    <property type="entry name" value="SUMF_dom"/>
</dbReference>
<evidence type="ECO:0000259" key="2">
    <source>
        <dbReference type="Pfam" id="PF03781"/>
    </source>
</evidence>
<sequence>MQYARRSGAYPLIASVLTLFTHSSWALQLDQEVQALLNKTKINLVFVKGGTFKMGDFGSITTQDKFPYTTQDEARPLHDVELDSFSIGKYKITYEDFDVYSRATHTQKIAELKANREYRSVANVPAGVNWHEAKNYCLWLAKISSLPFDLPTEAQWEYAARSGGKFHPWATDNGQYEEGRNVANYDQREEMMPNISSPLVYPVGKFPPNPIGLYDMSSNGTDWVNDWFSSTYYKESPRRNPTGPASGTEKVKRGIELDYATALTMYRQKSKPAKKISYLDKTPISDRYPESGFRCVVNSPAPVKAK</sequence>
<evidence type="ECO:0000313" key="3">
    <source>
        <dbReference type="EMBL" id="SOY64037.1"/>
    </source>
</evidence>
<dbReference type="GO" id="GO:0120147">
    <property type="term" value="F:formylglycine-generating oxidase activity"/>
    <property type="evidence" value="ECO:0007669"/>
    <property type="project" value="TreeGrafter"/>
</dbReference>
<dbReference type="Gene3D" id="3.90.1580.10">
    <property type="entry name" value="paralog of FGE (formylglycine-generating enzyme)"/>
    <property type="match status" value="1"/>
</dbReference>
<dbReference type="PANTHER" id="PTHR23150:SF19">
    <property type="entry name" value="FORMYLGLYCINE-GENERATING ENZYME"/>
    <property type="match status" value="1"/>
</dbReference>
<feature type="domain" description="Sulfatase-modifying factor enzyme-like" evidence="2">
    <location>
        <begin position="44"/>
        <end position="296"/>
    </location>
</feature>
<name>A0A375C7H6_9BURK</name>
<dbReference type="InterPro" id="IPR016187">
    <property type="entry name" value="CTDL_fold"/>
</dbReference>
<dbReference type="EMBL" id="OFSP01000037">
    <property type="protein sequence ID" value="SOY64037.1"/>
    <property type="molecule type" value="Genomic_DNA"/>
</dbReference>
<dbReference type="InterPro" id="IPR051043">
    <property type="entry name" value="Sulfatase_Mod_Factor_Kinase"/>
</dbReference>
<feature type="signal peptide" evidence="1">
    <location>
        <begin position="1"/>
        <end position="26"/>
    </location>
</feature>
<protein>
    <recommendedName>
        <fullName evidence="2">Sulfatase-modifying factor enzyme-like domain-containing protein</fullName>
    </recommendedName>
</protein>
<gene>
    <name evidence="3" type="ORF">CBM2589_A70210</name>
</gene>